<evidence type="ECO:0000256" key="1">
    <source>
        <dbReference type="ARBA" id="ARBA00004651"/>
    </source>
</evidence>
<dbReference type="GO" id="GO:0005525">
    <property type="term" value="F:GTP binding"/>
    <property type="evidence" value="ECO:0007669"/>
    <property type="project" value="UniProtKB-KW"/>
</dbReference>
<keyword evidence="4" id="KW-0410">Iron transport</keyword>
<feature type="transmembrane region" description="Helical" evidence="12">
    <location>
        <begin position="545"/>
        <end position="571"/>
    </location>
</feature>
<dbReference type="NCBIfam" id="TIGR00231">
    <property type="entry name" value="small_GTP"/>
    <property type="match status" value="1"/>
</dbReference>
<keyword evidence="3" id="KW-1003">Cell membrane</keyword>
<dbReference type="InterPro" id="IPR027417">
    <property type="entry name" value="P-loop_NTPase"/>
</dbReference>
<dbReference type="Pfam" id="PF07670">
    <property type="entry name" value="Gate"/>
    <property type="match status" value="2"/>
</dbReference>
<evidence type="ECO:0000256" key="3">
    <source>
        <dbReference type="ARBA" id="ARBA00022475"/>
    </source>
</evidence>
<accession>A0A381NIM1</accession>
<dbReference type="PANTHER" id="PTHR43185">
    <property type="entry name" value="FERROUS IRON TRANSPORT PROTEIN B"/>
    <property type="match status" value="1"/>
</dbReference>
<dbReference type="GO" id="GO:0046914">
    <property type="term" value="F:transition metal ion binding"/>
    <property type="evidence" value="ECO:0007669"/>
    <property type="project" value="InterPro"/>
</dbReference>
<keyword evidence="9" id="KW-0406">Ion transport</keyword>
<name>A0A381NIM1_9ZZZZ</name>
<dbReference type="SUPFAM" id="SSF52540">
    <property type="entry name" value="P-loop containing nucleoside triphosphate hydrolases"/>
    <property type="match status" value="1"/>
</dbReference>
<evidence type="ECO:0000256" key="4">
    <source>
        <dbReference type="ARBA" id="ARBA00022496"/>
    </source>
</evidence>
<feature type="transmembrane region" description="Helical" evidence="12">
    <location>
        <begin position="511"/>
        <end position="533"/>
    </location>
</feature>
<sequence length="846" mass="90564">MRGAHSSVHQGLQTLDQLPIGATAVVHHVGCDRPVARRLMEMGLLPGTRVETVRRAPLGDPLKIRLRGYLLSLRLAEAAKIQLVPEARVDLVDEAGIDTRFHFAAHDLLSETPASRVPTVLVAGNANSGKTTIFNALTGARAQVSNYPGVTVTRSSRRVPLSNGSLVEIVDLPGTYSLSANSPDEQVAVDEVLGRRAAVPDAVIVVVDAGAMERGLYLVLQIAETGVPVIVALNMLDEASAGGIDFDPHRLSDWLGAAVVPTVASRGEGLDELRNAISITTGLAPRADSAWTGLPSRVETEVATVTHALAEANFGHSPAARRSWALWSLLSLEAADGDANESGATGLPNTVHQTVRTIQADATEAQRNLDREIIGARYRWIETVASDVQTQAREDTRKWTDRIDGVLTHRVYGLAVFAVVMAVLFEALFTWSEPFIGAIESATGSLQTVVATTLPPGVLNDLLIDGVIAGVGNVVVFVPQIAMLFFFIALLEDLGYLARVAFVIDRLMGRVGLNGKAFVPMLSGFACAIPAVMATRTIESRRDRLITMLTLPMVSCSARLPVYALVTAVVFAGDARVFGILSVGAVVLFAMYALSVVATLSAAAVLRRTVLAGPRLPLLLELPPYRIPVWRSVLLVTWRRVRKFLEDAGTVILTMTIILWALLSFPHSAAIDAQHENARAEVMATTPPAAQDEALTELEGQLAGDQLRYSVGGRVGRLIEPVLEPLGFDWRIGVGILGAFAAREVFVSTLGIVFGIEEADEESVSLRASLQNAQRADGSPLMTPLSGVSLMVFFVLACQCMSTLVVVRREAGGWGWPTFMFGYMSVLAYVASLAIYQVGSIFGLGV</sequence>
<comment type="subcellular location">
    <subcellularLocation>
        <location evidence="1">Cell membrane</location>
        <topology evidence="1">Multi-pass membrane protein</topology>
    </subcellularLocation>
</comment>
<evidence type="ECO:0000256" key="5">
    <source>
        <dbReference type="ARBA" id="ARBA00022692"/>
    </source>
</evidence>
<keyword evidence="2" id="KW-0813">Transport</keyword>
<dbReference type="SUPFAM" id="SSF50037">
    <property type="entry name" value="C-terminal domain of transcriptional repressors"/>
    <property type="match status" value="1"/>
</dbReference>
<feature type="transmembrane region" description="Helical" evidence="12">
    <location>
        <begin position="411"/>
        <end position="429"/>
    </location>
</feature>
<dbReference type="InterPro" id="IPR008988">
    <property type="entry name" value="Transcriptional_repressor_C"/>
</dbReference>
<feature type="transmembrane region" description="Helical" evidence="12">
    <location>
        <begin position="788"/>
        <end position="807"/>
    </location>
</feature>
<organism evidence="14">
    <name type="scientific">marine metagenome</name>
    <dbReference type="NCBI Taxonomy" id="408172"/>
    <lineage>
        <taxon>unclassified sequences</taxon>
        <taxon>metagenomes</taxon>
        <taxon>ecological metagenomes</taxon>
    </lineage>
</organism>
<keyword evidence="7 12" id="KW-1133">Transmembrane helix</keyword>
<dbReference type="Pfam" id="PF02421">
    <property type="entry name" value="FeoB_N"/>
    <property type="match status" value="1"/>
</dbReference>
<evidence type="ECO:0000256" key="8">
    <source>
        <dbReference type="ARBA" id="ARBA00023004"/>
    </source>
</evidence>
<feature type="transmembrane region" description="Helical" evidence="12">
    <location>
        <begin position="644"/>
        <end position="663"/>
    </location>
</feature>
<dbReference type="InterPro" id="IPR003373">
    <property type="entry name" value="Fe2_transport_prot-B"/>
</dbReference>
<dbReference type="PANTHER" id="PTHR43185:SF1">
    <property type="entry name" value="FE(2+) TRANSPORTER FEOB"/>
    <property type="match status" value="1"/>
</dbReference>
<dbReference type="Pfam" id="PF07664">
    <property type="entry name" value="FeoB_C"/>
    <property type="match status" value="1"/>
</dbReference>
<feature type="domain" description="FeoB-type G" evidence="13">
    <location>
        <begin position="117"/>
        <end position="283"/>
    </location>
</feature>
<dbReference type="InterPro" id="IPR030389">
    <property type="entry name" value="G_FEOB_dom"/>
</dbReference>
<dbReference type="NCBIfam" id="TIGR00437">
    <property type="entry name" value="feoB"/>
    <property type="match status" value="1"/>
</dbReference>
<dbReference type="EMBL" id="UINC01000344">
    <property type="protein sequence ID" value="SUZ53718.1"/>
    <property type="molecule type" value="Genomic_DNA"/>
</dbReference>
<dbReference type="PROSITE" id="PS51711">
    <property type="entry name" value="G_FEOB"/>
    <property type="match status" value="1"/>
</dbReference>
<feature type="transmembrane region" description="Helical" evidence="12">
    <location>
        <begin position="577"/>
        <end position="606"/>
    </location>
</feature>
<keyword evidence="11 12" id="KW-0472">Membrane</keyword>
<dbReference type="InterPro" id="IPR005225">
    <property type="entry name" value="Small_GTP-bd"/>
</dbReference>
<dbReference type="Pfam" id="PF04023">
    <property type="entry name" value="FeoA"/>
    <property type="match status" value="1"/>
</dbReference>
<dbReference type="SMART" id="SM00899">
    <property type="entry name" value="FeoA"/>
    <property type="match status" value="1"/>
</dbReference>
<keyword evidence="6" id="KW-0547">Nucleotide-binding</keyword>
<dbReference type="CDD" id="cd01879">
    <property type="entry name" value="FeoB"/>
    <property type="match status" value="1"/>
</dbReference>
<proteinExistence type="predicted"/>
<dbReference type="InterPro" id="IPR011640">
    <property type="entry name" value="Fe2_transport_prot_B_C"/>
</dbReference>
<evidence type="ECO:0000256" key="11">
    <source>
        <dbReference type="ARBA" id="ARBA00023136"/>
    </source>
</evidence>
<keyword evidence="5 12" id="KW-0812">Transmembrane</keyword>
<dbReference type="Gene3D" id="3.40.50.300">
    <property type="entry name" value="P-loop containing nucleotide triphosphate hydrolases"/>
    <property type="match status" value="1"/>
</dbReference>
<reference evidence="14" key="1">
    <citation type="submission" date="2018-05" db="EMBL/GenBank/DDBJ databases">
        <authorList>
            <person name="Lanie J.A."/>
            <person name="Ng W.-L."/>
            <person name="Kazmierczak K.M."/>
            <person name="Andrzejewski T.M."/>
            <person name="Davidsen T.M."/>
            <person name="Wayne K.J."/>
            <person name="Tettelin H."/>
            <person name="Glass J.I."/>
            <person name="Rusch D."/>
            <person name="Podicherti R."/>
            <person name="Tsui H.-C.T."/>
            <person name="Winkler M.E."/>
        </authorList>
    </citation>
    <scope>NUCLEOTIDE SEQUENCE</scope>
</reference>
<protein>
    <recommendedName>
        <fullName evidence="13">FeoB-type G domain-containing protein</fullName>
    </recommendedName>
</protein>
<evidence type="ECO:0000256" key="2">
    <source>
        <dbReference type="ARBA" id="ARBA00022448"/>
    </source>
</evidence>
<dbReference type="AlphaFoldDB" id="A0A381NIM1"/>
<feature type="transmembrane region" description="Helical" evidence="12">
    <location>
        <begin position="819"/>
        <end position="839"/>
    </location>
</feature>
<evidence type="ECO:0000256" key="10">
    <source>
        <dbReference type="ARBA" id="ARBA00023134"/>
    </source>
</evidence>
<dbReference type="Gene3D" id="2.30.30.90">
    <property type="match status" value="1"/>
</dbReference>
<gene>
    <name evidence="14" type="ORF">METZ01_LOCUS6572</name>
</gene>
<evidence type="ECO:0000256" key="7">
    <source>
        <dbReference type="ARBA" id="ARBA00022989"/>
    </source>
</evidence>
<keyword evidence="8" id="KW-0408">Iron</keyword>
<evidence type="ECO:0000256" key="6">
    <source>
        <dbReference type="ARBA" id="ARBA00022741"/>
    </source>
</evidence>
<dbReference type="InterPro" id="IPR038157">
    <property type="entry name" value="FeoA_core_dom"/>
</dbReference>
<dbReference type="InterPro" id="IPR011642">
    <property type="entry name" value="Gate_dom"/>
</dbReference>
<evidence type="ECO:0000256" key="12">
    <source>
        <dbReference type="SAM" id="Phobius"/>
    </source>
</evidence>
<dbReference type="InterPro" id="IPR050860">
    <property type="entry name" value="FeoB_GTPase"/>
</dbReference>
<evidence type="ECO:0000256" key="9">
    <source>
        <dbReference type="ARBA" id="ARBA00023065"/>
    </source>
</evidence>
<dbReference type="InterPro" id="IPR007167">
    <property type="entry name" value="Fe-transptr_FeoA-like"/>
</dbReference>
<keyword evidence="10" id="KW-0342">GTP-binding</keyword>
<dbReference type="GO" id="GO:0015093">
    <property type="term" value="F:ferrous iron transmembrane transporter activity"/>
    <property type="evidence" value="ECO:0007669"/>
    <property type="project" value="InterPro"/>
</dbReference>
<feature type="transmembrane region" description="Helical" evidence="12">
    <location>
        <begin position="466"/>
        <end position="491"/>
    </location>
</feature>
<evidence type="ECO:0000259" key="13">
    <source>
        <dbReference type="PROSITE" id="PS51711"/>
    </source>
</evidence>
<evidence type="ECO:0000313" key="14">
    <source>
        <dbReference type="EMBL" id="SUZ53718.1"/>
    </source>
</evidence>
<dbReference type="GO" id="GO:0005886">
    <property type="term" value="C:plasma membrane"/>
    <property type="evidence" value="ECO:0007669"/>
    <property type="project" value="UniProtKB-SubCell"/>
</dbReference>